<dbReference type="SUPFAM" id="SSF53822">
    <property type="entry name" value="Periplasmic binding protein-like I"/>
    <property type="match status" value="2"/>
</dbReference>
<evidence type="ECO:0000256" key="1">
    <source>
        <dbReference type="ARBA" id="ARBA00004141"/>
    </source>
</evidence>
<feature type="transmembrane region" description="Helical" evidence="8">
    <location>
        <begin position="1142"/>
        <end position="1162"/>
    </location>
</feature>
<feature type="domain" description="G-protein coupled receptors family 3 profile" evidence="10">
    <location>
        <begin position="1045"/>
        <end position="1275"/>
    </location>
</feature>
<protein>
    <recommendedName>
        <fullName evidence="10">G-protein coupled receptors family 3 profile domain-containing protein</fullName>
    </recommendedName>
</protein>
<dbReference type="Gene3D" id="3.40.50.2300">
    <property type="match status" value="4"/>
</dbReference>
<feature type="transmembrane region" description="Helical" evidence="8">
    <location>
        <begin position="1220"/>
        <end position="1242"/>
    </location>
</feature>
<dbReference type="Pfam" id="PF01094">
    <property type="entry name" value="ANF_receptor"/>
    <property type="match status" value="2"/>
</dbReference>
<dbReference type="Proteomes" id="UP001175271">
    <property type="component" value="Unassembled WGS sequence"/>
</dbReference>
<dbReference type="InterPro" id="IPR017978">
    <property type="entry name" value="GPCR_3_C"/>
</dbReference>
<feature type="compositionally biased region" description="Basic and acidic residues" evidence="7">
    <location>
        <begin position="1394"/>
        <end position="1413"/>
    </location>
</feature>
<keyword evidence="5" id="KW-0675">Receptor</keyword>
<feature type="transmembrane region" description="Helical" evidence="8">
    <location>
        <begin position="1070"/>
        <end position="1090"/>
    </location>
</feature>
<dbReference type="InterPro" id="IPR050726">
    <property type="entry name" value="mGluR"/>
</dbReference>
<name>A0AA39H459_9BILA</name>
<reference evidence="11" key="1">
    <citation type="submission" date="2023-06" db="EMBL/GenBank/DDBJ databases">
        <title>Genomic analysis of the entomopathogenic nematode Steinernema hermaphroditum.</title>
        <authorList>
            <person name="Schwarz E.M."/>
            <person name="Heppert J.K."/>
            <person name="Baniya A."/>
            <person name="Schwartz H.T."/>
            <person name="Tan C.-H."/>
            <person name="Antoshechkin I."/>
            <person name="Sternberg P.W."/>
            <person name="Goodrich-Blair H."/>
            <person name="Dillman A.R."/>
        </authorList>
    </citation>
    <scope>NUCLEOTIDE SEQUENCE</scope>
    <source>
        <strain evidence="11">PS9179</strain>
        <tissue evidence="11">Whole animal</tissue>
    </source>
</reference>
<organism evidence="11 12">
    <name type="scientific">Steinernema hermaphroditum</name>
    <dbReference type="NCBI Taxonomy" id="289476"/>
    <lineage>
        <taxon>Eukaryota</taxon>
        <taxon>Metazoa</taxon>
        <taxon>Ecdysozoa</taxon>
        <taxon>Nematoda</taxon>
        <taxon>Chromadorea</taxon>
        <taxon>Rhabditida</taxon>
        <taxon>Tylenchina</taxon>
        <taxon>Panagrolaimomorpha</taxon>
        <taxon>Strongyloidoidea</taxon>
        <taxon>Steinernematidae</taxon>
        <taxon>Steinernema</taxon>
    </lineage>
</organism>
<keyword evidence="12" id="KW-1185">Reference proteome</keyword>
<evidence type="ECO:0000256" key="3">
    <source>
        <dbReference type="ARBA" id="ARBA00022989"/>
    </source>
</evidence>
<feature type="compositionally biased region" description="Polar residues" evidence="7">
    <location>
        <begin position="1374"/>
        <end position="1383"/>
    </location>
</feature>
<dbReference type="EMBL" id="JAUCMV010000005">
    <property type="protein sequence ID" value="KAK0397948.1"/>
    <property type="molecule type" value="Genomic_DNA"/>
</dbReference>
<sequence>MLLQVALLALVAFFSAADANRGGLCSVYDPFKVLPDNNKYQIGGAFPLHDTNCIWLLPDTVQDIVAIQWALTHWNQNPDNAQAKMGLYAGDTCSRPKEAISQSLRFLDSVGYHEPDECVQNKRYNGSQLISLIAPKDRPSSESLGTMLRTTTLPVAAYSEPSVRTLVDLNVANIISTTPTLGVFVEAFLKLMGSFRSNLVSIVDTGEDPATLRRIIDQLKTNDIFVAEVIPFDHPLLVRLIAESDSNVVLSLLSKDQLFETFAQKELLTLNKLWVAIPLDGEGLSAEDQTKILSSGSRMQVISLQTKTRNLNQFKEYFIRVLKNNFQSYSLLTSYVQQVFNCSLVGTNGFSDCASLDKEHMVSLYTQSKTVDNVVRLTYALAVVGAKLEADKELRDICERPTQNCTDAIIAQLETLDYTFGPNDPAEFIGEKIQFYRSVDNVLISSGIVIEGIELVNDEQMGPMVYKMLEYETGRKPRVLQSNIRRQDARIRSICAPYRPFCGQCEHIVSVEEEKYFLSIPKQYPLFVTGLFDLHEGEACQTLRKNDISMPMAFVHTVWTFRQRYPQLNLLKSLDFGALIVDACASGKKAIELIVQSENHCFRFTQANRNITVVPGSTFGYISGVTGNGQEAVQRYFSSGHSDVPLVSIDGEHNTMMDTFTTFPSNRKQAIAVLKLLKKMQWEFVTVVLSEQDHDSLAAFHHFERLATDRGVCMAEVINISGDNVPDTGDPSSHSTNVTVMFTTAKDAAMYLGNRLRRGDSSIGSSIHIMVGDAHDFYLHDTNNLANYVGTVSVQPKDVLYSDFKHWLEMTTPLTLPEQWYWRHVEDRWQCALSLSNKHLYGDKMCNGDELLDVSSLGRMTKTGYLARGLERFLFAMDAVYKRLCPEQNGICVEFYMNGRKQILNILKKTPVEDDFEVYEFLPSANKDNYGYRLIGNWSTTGGLRFSDTYRTYINGVPKSGLAHTSKCIPPLCKCFLDSDFFTNPLNSAFPIPEEPIVAGSYVRREPAGPVGSRVAYASVFEHITSGQWRAEPLNFVFLTVATILLVVVIAVLILVCVKIYCKVVKGNQSLGITLLVGIGILYATSYFFIFDATDAICRCRIIFHSIGYTVCFGVMIAKASQLRNAETLGFANAIHISYWNYWMLLFFIVGVQIALSVRWISEPYMSSIELGTNSTRMTCSFSHFEFLLAQSYVVILLTLALFINSRNRNIKRNYKETKWLFLASLVCVLLWAFWVVVYLLTPSAYRDIVVVLELIACGTVLLGFLFGPKIYILLSYEPVVVECQTQNFNTTNDTNEYGLFERDDDYHTRAVSPASSTDSGTRSTVCSGHNHGHGPNSNSSCGTCSDDQSPIFHTVMRKKNRIRRSQSEHECNKNTAAPTIQSPPAVHGHALHSPRESPASRKLHRPDDVLQP</sequence>
<dbReference type="FunFam" id="3.40.50.2300:FF:000489">
    <property type="entry name" value="Protein CBG01593"/>
    <property type="match status" value="1"/>
</dbReference>
<keyword evidence="9" id="KW-0732">Signal</keyword>
<comment type="caution">
    <text evidence="11">The sequence shown here is derived from an EMBL/GenBank/DDBJ whole genome shotgun (WGS) entry which is preliminary data.</text>
</comment>
<evidence type="ECO:0000259" key="10">
    <source>
        <dbReference type="PROSITE" id="PS50259"/>
    </source>
</evidence>
<dbReference type="PANTHER" id="PTHR24060">
    <property type="entry name" value="METABOTROPIC GLUTAMATE RECEPTOR"/>
    <property type="match status" value="1"/>
</dbReference>
<feature type="region of interest" description="Disordered" evidence="7">
    <location>
        <begin position="1360"/>
        <end position="1413"/>
    </location>
</feature>
<evidence type="ECO:0000313" key="12">
    <source>
        <dbReference type="Proteomes" id="UP001175271"/>
    </source>
</evidence>
<dbReference type="Pfam" id="PF00003">
    <property type="entry name" value="7tm_3"/>
    <property type="match status" value="1"/>
</dbReference>
<dbReference type="GO" id="GO:0016020">
    <property type="term" value="C:membrane"/>
    <property type="evidence" value="ECO:0007669"/>
    <property type="project" value="UniProtKB-SubCell"/>
</dbReference>
<evidence type="ECO:0000256" key="7">
    <source>
        <dbReference type="SAM" id="MobiDB-lite"/>
    </source>
</evidence>
<dbReference type="InterPro" id="IPR000337">
    <property type="entry name" value="GPCR_3"/>
</dbReference>
<keyword evidence="4 8" id="KW-0472">Membrane</keyword>
<feature type="compositionally biased region" description="Polar residues" evidence="7">
    <location>
        <begin position="1336"/>
        <end position="1345"/>
    </location>
</feature>
<dbReference type="CDD" id="cd13953">
    <property type="entry name" value="7tm_classC_mGluR-like"/>
    <property type="match status" value="1"/>
</dbReference>
<dbReference type="InterPro" id="IPR001828">
    <property type="entry name" value="ANF_lig-bd_rcpt"/>
</dbReference>
<feature type="chain" id="PRO_5041313119" description="G-protein coupled receptors family 3 profile domain-containing protein" evidence="9">
    <location>
        <begin position="20"/>
        <end position="1413"/>
    </location>
</feature>
<accession>A0AA39H459</accession>
<feature type="transmembrane region" description="Helical" evidence="8">
    <location>
        <begin position="1248"/>
        <end position="1267"/>
    </location>
</feature>
<dbReference type="PRINTS" id="PR00248">
    <property type="entry name" value="GPCRMGR"/>
</dbReference>
<feature type="signal peptide" evidence="9">
    <location>
        <begin position="1"/>
        <end position="19"/>
    </location>
</feature>
<evidence type="ECO:0000256" key="9">
    <source>
        <dbReference type="SAM" id="SignalP"/>
    </source>
</evidence>
<keyword evidence="6" id="KW-0325">Glycoprotein</keyword>
<feature type="transmembrane region" description="Helical" evidence="8">
    <location>
        <begin position="1036"/>
        <end position="1058"/>
    </location>
</feature>
<evidence type="ECO:0000256" key="4">
    <source>
        <dbReference type="ARBA" id="ARBA00023136"/>
    </source>
</evidence>
<gene>
    <name evidence="11" type="ORF">QR680_002353</name>
</gene>
<evidence type="ECO:0000313" key="11">
    <source>
        <dbReference type="EMBL" id="KAK0397948.1"/>
    </source>
</evidence>
<dbReference type="PROSITE" id="PS50259">
    <property type="entry name" value="G_PROTEIN_RECEP_F3_4"/>
    <property type="match status" value="1"/>
</dbReference>
<dbReference type="GO" id="GO:0004930">
    <property type="term" value="F:G protein-coupled receptor activity"/>
    <property type="evidence" value="ECO:0007669"/>
    <property type="project" value="InterPro"/>
</dbReference>
<evidence type="ECO:0000256" key="6">
    <source>
        <dbReference type="ARBA" id="ARBA00023180"/>
    </source>
</evidence>
<evidence type="ECO:0000256" key="8">
    <source>
        <dbReference type="SAM" id="Phobius"/>
    </source>
</evidence>
<keyword evidence="3 8" id="KW-1133">Transmembrane helix</keyword>
<feature type="transmembrane region" description="Helical" evidence="8">
    <location>
        <begin position="1182"/>
        <end position="1204"/>
    </location>
</feature>
<proteinExistence type="predicted"/>
<evidence type="ECO:0000256" key="2">
    <source>
        <dbReference type="ARBA" id="ARBA00022692"/>
    </source>
</evidence>
<comment type="subcellular location">
    <subcellularLocation>
        <location evidence="1">Membrane</location>
        <topology evidence="1">Multi-pass membrane protein</topology>
    </subcellularLocation>
</comment>
<feature type="region of interest" description="Disordered" evidence="7">
    <location>
        <begin position="1310"/>
        <end position="1345"/>
    </location>
</feature>
<feature type="transmembrane region" description="Helical" evidence="8">
    <location>
        <begin position="1102"/>
        <end position="1121"/>
    </location>
</feature>
<evidence type="ECO:0000256" key="5">
    <source>
        <dbReference type="ARBA" id="ARBA00023170"/>
    </source>
</evidence>
<keyword evidence="2 8" id="KW-0812">Transmembrane</keyword>
<dbReference type="InterPro" id="IPR028082">
    <property type="entry name" value="Peripla_BP_I"/>
</dbReference>
<feature type="compositionally biased region" description="Polar residues" evidence="7">
    <location>
        <begin position="1314"/>
        <end position="1328"/>
    </location>
</feature>